<evidence type="ECO:0000256" key="2">
    <source>
        <dbReference type="ARBA" id="ARBA00023125"/>
    </source>
</evidence>
<dbReference type="PROSITE" id="PS51118">
    <property type="entry name" value="HTH_HXLR"/>
    <property type="match status" value="1"/>
</dbReference>
<dbReference type="OrthoDB" id="9791143at2"/>
<evidence type="ECO:0000256" key="3">
    <source>
        <dbReference type="ARBA" id="ARBA00023163"/>
    </source>
</evidence>
<comment type="caution">
    <text evidence="5">The sequence shown here is derived from an EMBL/GenBank/DDBJ whole genome shotgun (WGS) entry which is preliminary data.</text>
</comment>
<dbReference type="Gene3D" id="1.10.10.10">
    <property type="entry name" value="Winged helix-like DNA-binding domain superfamily/Winged helix DNA-binding domain"/>
    <property type="match status" value="1"/>
</dbReference>
<evidence type="ECO:0000259" key="4">
    <source>
        <dbReference type="PROSITE" id="PS51118"/>
    </source>
</evidence>
<proteinExistence type="predicted"/>
<dbReference type="InterPro" id="IPR036390">
    <property type="entry name" value="WH_DNA-bd_sf"/>
</dbReference>
<dbReference type="RefSeq" id="WP_120198578.1">
    <property type="nucleotide sequence ID" value="NZ_MCIA01000034.1"/>
</dbReference>
<dbReference type="InterPro" id="IPR002577">
    <property type="entry name" value="HTH_HxlR"/>
</dbReference>
<keyword evidence="3" id="KW-0804">Transcription</keyword>
<evidence type="ECO:0000313" key="5">
    <source>
        <dbReference type="EMBL" id="RKD28617.1"/>
    </source>
</evidence>
<evidence type="ECO:0000313" key="6">
    <source>
        <dbReference type="Proteomes" id="UP000284277"/>
    </source>
</evidence>
<dbReference type="PANTHER" id="PTHR33204">
    <property type="entry name" value="TRANSCRIPTIONAL REGULATOR, MARR FAMILY"/>
    <property type="match status" value="1"/>
</dbReference>
<sequence>MKKQSDKIEPYYPEKCPVIRALDILGGKWRLAIIWELSRFESMRYNELKRHLVGITNIMLTRSLKALEQHRLVTRKKYCGTSPHVEYSITESCKYILPALEIINEWGKARVKENSID</sequence>
<feature type="domain" description="HTH hxlR-type" evidence="4">
    <location>
        <begin position="16"/>
        <end position="115"/>
    </location>
</feature>
<evidence type="ECO:0000256" key="1">
    <source>
        <dbReference type="ARBA" id="ARBA00023015"/>
    </source>
</evidence>
<dbReference type="PANTHER" id="PTHR33204:SF29">
    <property type="entry name" value="TRANSCRIPTIONAL REGULATOR"/>
    <property type="match status" value="1"/>
</dbReference>
<accession>A0A419STK8</accession>
<dbReference type="AlphaFoldDB" id="A0A419STK8"/>
<name>A0A419STK8_9FIRM</name>
<protein>
    <submittedName>
        <fullName evidence="5">MarR family transcriptional regulator</fullName>
    </submittedName>
</protein>
<dbReference type="SUPFAM" id="SSF46785">
    <property type="entry name" value="Winged helix' DNA-binding domain"/>
    <property type="match status" value="1"/>
</dbReference>
<keyword evidence="6" id="KW-1185">Reference proteome</keyword>
<dbReference type="GO" id="GO:0003677">
    <property type="term" value="F:DNA binding"/>
    <property type="evidence" value="ECO:0007669"/>
    <property type="project" value="UniProtKB-KW"/>
</dbReference>
<dbReference type="Proteomes" id="UP000284277">
    <property type="component" value="Unassembled WGS sequence"/>
</dbReference>
<reference evidence="5 6" key="1">
    <citation type="submission" date="2016-08" db="EMBL/GenBank/DDBJ databases">
        <title>A new outlook on sporulation: Clostridium algidixylanolyticum.</title>
        <authorList>
            <person name="Poppleton D.I."/>
            <person name="Gribaldo S."/>
        </authorList>
    </citation>
    <scope>NUCLEOTIDE SEQUENCE [LARGE SCALE GENOMIC DNA]</scope>
    <source>
        <strain evidence="5 6">SPL73</strain>
    </source>
</reference>
<keyword evidence="1" id="KW-0805">Transcription regulation</keyword>
<keyword evidence="2" id="KW-0238">DNA-binding</keyword>
<gene>
    <name evidence="5" type="ORF">BET01_10390</name>
</gene>
<organism evidence="5 6">
    <name type="scientific">Lacrimispora algidixylanolytica</name>
    <dbReference type="NCBI Taxonomy" id="94868"/>
    <lineage>
        <taxon>Bacteria</taxon>
        <taxon>Bacillati</taxon>
        <taxon>Bacillota</taxon>
        <taxon>Clostridia</taxon>
        <taxon>Lachnospirales</taxon>
        <taxon>Lachnospiraceae</taxon>
        <taxon>Lacrimispora</taxon>
    </lineage>
</organism>
<dbReference type="EMBL" id="MCIA01000034">
    <property type="protein sequence ID" value="RKD28617.1"/>
    <property type="molecule type" value="Genomic_DNA"/>
</dbReference>
<dbReference type="InterPro" id="IPR036388">
    <property type="entry name" value="WH-like_DNA-bd_sf"/>
</dbReference>
<dbReference type="Pfam" id="PF01638">
    <property type="entry name" value="HxlR"/>
    <property type="match status" value="1"/>
</dbReference>